<dbReference type="AlphaFoldDB" id="A0A9P3PQS0"/>
<evidence type="ECO:0008006" key="4">
    <source>
        <dbReference type="Google" id="ProtNLM"/>
    </source>
</evidence>
<feature type="region of interest" description="Disordered" evidence="1">
    <location>
        <begin position="321"/>
        <end position="361"/>
    </location>
</feature>
<dbReference type="OrthoDB" id="2786563at2759"/>
<dbReference type="EMBL" id="BRPK01000009">
    <property type="protein sequence ID" value="GLB40965.1"/>
    <property type="molecule type" value="Genomic_DNA"/>
</dbReference>
<sequence length="412" mass="43800">MAPLTLDQFPEELLERILAHALPSPRPQWLHSPAHPSTRLAPLLTSHQLTRIATPLLYHSVHLPTPDKACLLLRTLRAEPALAAHVRCLSIAGVWRDAAEVMSLCTEALYALDLNITFDSDDEDPARTDEMFAEALSRLTGVRHLTLRKPNNLYLSLPRARPFINAVALAIPSWKNLRTAHVAFKLSDDTPTSPVTSAPVAFAPFALPTITASRTPSTPGTGPVSQLSSALAAAPHLHTFTTHLPSVWNTSILSVSANPRLERIALLSPTCNPPLSSYSCLNHDTTQQAIVPTGLFLMEARRHQRLGELIKAGTPIIRTRAHTMGTPSPSPSPPPPPPPTTTSCVPSTSNTTAGGMGKRESGVGLGLRIEIDDTDVGTGLGEVAAACSSARVSGATGTGMGVRGKGKGKGRM</sequence>
<comment type="caution">
    <text evidence="2">The sequence shown here is derived from an EMBL/GenBank/DDBJ whole genome shotgun (WGS) entry which is preliminary data.</text>
</comment>
<evidence type="ECO:0000256" key="1">
    <source>
        <dbReference type="SAM" id="MobiDB-lite"/>
    </source>
</evidence>
<evidence type="ECO:0000313" key="3">
    <source>
        <dbReference type="Proteomes" id="UP001063166"/>
    </source>
</evidence>
<reference evidence="2" key="1">
    <citation type="submission" date="2022-07" db="EMBL/GenBank/DDBJ databases">
        <title>The genome of Lyophyllum shimeji provides insight into the initial evolution of ectomycorrhizal fungal genome.</title>
        <authorList>
            <person name="Kobayashi Y."/>
            <person name="Shibata T."/>
            <person name="Hirakawa H."/>
            <person name="Shigenobu S."/>
            <person name="Nishiyama T."/>
            <person name="Yamada A."/>
            <person name="Hasebe M."/>
            <person name="Kawaguchi M."/>
        </authorList>
    </citation>
    <scope>NUCLEOTIDE SEQUENCE</scope>
    <source>
        <strain evidence="2">AT787</strain>
    </source>
</reference>
<dbReference type="Proteomes" id="UP001063166">
    <property type="component" value="Unassembled WGS sequence"/>
</dbReference>
<feature type="region of interest" description="Disordered" evidence="1">
    <location>
        <begin position="391"/>
        <end position="412"/>
    </location>
</feature>
<evidence type="ECO:0000313" key="2">
    <source>
        <dbReference type="EMBL" id="GLB40965.1"/>
    </source>
</evidence>
<name>A0A9P3PQS0_LYOSH</name>
<feature type="compositionally biased region" description="Low complexity" evidence="1">
    <location>
        <begin position="341"/>
        <end position="352"/>
    </location>
</feature>
<gene>
    <name evidence="2" type="ORF">LshimejAT787_0901800</name>
</gene>
<protein>
    <recommendedName>
        <fullName evidence="4">F-box domain-containing protein</fullName>
    </recommendedName>
</protein>
<accession>A0A9P3PQS0</accession>
<proteinExistence type="predicted"/>
<feature type="compositionally biased region" description="Pro residues" evidence="1">
    <location>
        <begin position="328"/>
        <end position="340"/>
    </location>
</feature>
<keyword evidence="3" id="KW-1185">Reference proteome</keyword>
<organism evidence="2 3">
    <name type="scientific">Lyophyllum shimeji</name>
    <name type="common">Hon-shimeji</name>
    <name type="synonym">Tricholoma shimeji</name>
    <dbReference type="NCBI Taxonomy" id="47721"/>
    <lineage>
        <taxon>Eukaryota</taxon>
        <taxon>Fungi</taxon>
        <taxon>Dikarya</taxon>
        <taxon>Basidiomycota</taxon>
        <taxon>Agaricomycotina</taxon>
        <taxon>Agaricomycetes</taxon>
        <taxon>Agaricomycetidae</taxon>
        <taxon>Agaricales</taxon>
        <taxon>Tricholomatineae</taxon>
        <taxon>Lyophyllaceae</taxon>
        <taxon>Lyophyllum</taxon>
    </lineage>
</organism>